<sequence length="320" mass="34341">MIDLNYPRGLHDLGNGCYSWMLPDGSWGWSNSGLITGKGESLLVDTHFDLALTQEMLDGIAHLTKDAPLKYAAITHSNGDHYFGNELLPDGTEIIASKATNADMTQADVTRIQGMKSLEGAAGDFARSIFGPFDFSGITATPATRTFEGETTVDVGGVEVQLIQVGPAHTAGDIIAYVPSAKTLYAGDILFIGGTPIAWAGPLQRWIDACDLMLGLDVETVVPGHGPVTDKSGIIANRDYLSFVQEKATEAFHKGVTAQDAARNMDLGKFAELNERGRVVQNVLNVYHQLDPAHPAPEILDIFEEIARLEGFGEPATKGN</sequence>
<dbReference type="PANTHER" id="PTHR42951:SF4">
    <property type="entry name" value="ACYL-COENZYME A THIOESTERASE MBLAC2"/>
    <property type="match status" value="1"/>
</dbReference>
<protein>
    <submittedName>
        <fullName evidence="2">Glyoxylase-like metal-dependent hydrolase (Beta-lactamase superfamily II)</fullName>
    </submittedName>
</protein>
<feature type="domain" description="Metallo-beta-lactamase" evidence="1">
    <location>
        <begin position="29"/>
        <end position="225"/>
    </location>
</feature>
<dbReference type="PANTHER" id="PTHR42951">
    <property type="entry name" value="METALLO-BETA-LACTAMASE DOMAIN-CONTAINING"/>
    <property type="match status" value="1"/>
</dbReference>
<keyword evidence="2" id="KW-0378">Hydrolase</keyword>
<reference evidence="2 3" key="1">
    <citation type="submission" date="2018-03" db="EMBL/GenBank/DDBJ databases">
        <title>Genomic Encyclopedia of Archaeal and Bacterial Type Strains, Phase II (KMG-II): from individual species to whole genera.</title>
        <authorList>
            <person name="Goeker M."/>
        </authorList>
    </citation>
    <scope>NUCLEOTIDE SEQUENCE [LARGE SCALE GENOMIC DNA]</scope>
    <source>
        <strain evidence="2 3">DSM 100065</strain>
    </source>
</reference>
<dbReference type="InterPro" id="IPR036866">
    <property type="entry name" value="RibonucZ/Hydroxyglut_hydro"/>
</dbReference>
<accession>A0A2T1A5Y3</accession>
<dbReference type="RefSeq" id="WP_106347082.1">
    <property type="nucleotide sequence ID" value="NZ_PVUE01000001.1"/>
</dbReference>
<comment type="caution">
    <text evidence="2">The sequence shown here is derived from an EMBL/GenBank/DDBJ whole genome shotgun (WGS) entry which is preliminary data.</text>
</comment>
<dbReference type="InterPro" id="IPR050855">
    <property type="entry name" value="NDM-1-like"/>
</dbReference>
<dbReference type="EMBL" id="PVUE01000001">
    <property type="protein sequence ID" value="PRZ44022.1"/>
    <property type="molecule type" value="Genomic_DNA"/>
</dbReference>
<proteinExistence type="predicted"/>
<dbReference type="OrthoDB" id="2273115at2"/>
<organism evidence="2 3">
    <name type="scientific">Antricoccus suffuscus</name>
    <dbReference type="NCBI Taxonomy" id="1629062"/>
    <lineage>
        <taxon>Bacteria</taxon>
        <taxon>Bacillati</taxon>
        <taxon>Actinomycetota</taxon>
        <taxon>Actinomycetes</taxon>
        <taxon>Geodermatophilales</taxon>
        <taxon>Antricoccaceae</taxon>
        <taxon>Antricoccus</taxon>
    </lineage>
</organism>
<evidence type="ECO:0000313" key="2">
    <source>
        <dbReference type="EMBL" id="PRZ44022.1"/>
    </source>
</evidence>
<evidence type="ECO:0000259" key="1">
    <source>
        <dbReference type="SMART" id="SM00849"/>
    </source>
</evidence>
<gene>
    <name evidence="2" type="ORF">CLV47_101146</name>
</gene>
<dbReference type="Proteomes" id="UP000237752">
    <property type="component" value="Unassembled WGS sequence"/>
</dbReference>
<evidence type="ECO:0000313" key="3">
    <source>
        <dbReference type="Proteomes" id="UP000237752"/>
    </source>
</evidence>
<dbReference type="GO" id="GO:0016787">
    <property type="term" value="F:hydrolase activity"/>
    <property type="evidence" value="ECO:0007669"/>
    <property type="project" value="UniProtKB-KW"/>
</dbReference>
<dbReference type="InterPro" id="IPR001279">
    <property type="entry name" value="Metallo-B-lactamas"/>
</dbReference>
<dbReference type="SMART" id="SM00849">
    <property type="entry name" value="Lactamase_B"/>
    <property type="match status" value="1"/>
</dbReference>
<dbReference type="SUPFAM" id="SSF56281">
    <property type="entry name" value="Metallo-hydrolase/oxidoreductase"/>
    <property type="match status" value="1"/>
</dbReference>
<dbReference type="Gene3D" id="3.60.15.10">
    <property type="entry name" value="Ribonuclease Z/Hydroxyacylglutathione hydrolase-like"/>
    <property type="match status" value="1"/>
</dbReference>
<keyword evidence="3" id="KW-1185">Reference proteome</keyword>
<dbReference type="CDD" id="cd16282">
    <property type="entry name" value="metallo-hydrolase-like_MBL-fold"/>
    <property type="match status" value="1"/>
</dbReference>
<name>A0A2T1A5Y3_9ACTN</name>
<dbReference type="AlphaFoldDB" id="A0A2T1A5Y3"/>
<dbReference type="Pfam" id="PF00753">
    <property type="entry name" value="Lactamase_B"/>
    <property type="match status" value="1"/>
</dbReference>